<accession>A0A7S8F5L8</accession>
<organism evidence="1 2">
    <name type="scientific">Qipengyuania soli</name>
    <dbReference type="NCBI Taxonomy" id="2782568"/>
    <lineage>
        <taxon>Bacteria</taxon>
        <taxon>Pseudomonadati</taxon>
        <taxon>Pseudomonadota</taxon>
        <taxon>Alphaproteobacteria</taxon>
        <taxon>Sphingomonadales</taxon>
        <taxon>Erythrobacteraceae</taxon>
        <taxon>Qipengyuania</taxon>
    </lineage>
</organism>
<name>A0A7S8F5L8_9SPHN</name>
<protein>
    <submittedName>
        <fullName evidence="1">HEAT repeat domain-containing protein</fullName>
    </submittedName>
</protein>
<dbReference type="Proteomes" id="UP000594459">
    <property type="component" value="Chromosome"/>
</dbReference>
<gene>
    <name evidence="1" type="ORF">IRL76_03155</name>
</gene>
<dbReference type="EMBL" id="CP064654">
    <property type="protein sequence ID" value="QPC99581.1"/>
    <property type="molecule type" value="Genomic_DNA"/>
</dbReference>
<dbReference type="RefSeq" id="WP_200983072.1">
    <property type="nucleotide sequence ID" value="NZ_CP064654.1"/>
</dbReference>
<evidence type="ECO:0000313" key="1">
    <source>
        <dbReference type="EMBL" id="QPC99581.1"/>
    </source>
</evidence>
<dbReference type="KEGG" id="qso:IRL76_03155"/>
<keyword evidence="2" id="KW-1185">Reference proteome</keyword>
<dbReference type="AlphaFoldDB" id="A0A7S8F5L8"/>
<evidence type="ECO:0000313" key="2">
    <source>
        <dbReference type="Proteomes" id="UP000594459"/>
    </source>
</evidence>
<reference evidence="1 2" key="1">
    <citation type="submission" date="2020-11" db="EMBL/GenBank/DDBJ databases">
        <title>The genome sequence of Erythrobacter sp. 6D36.</title>
        <authorList>
            <person name="Liu Y."/>
        </authorList>
    </citation>
    <scope>NUCLEOTIDE SEQUENCE [LARGE SCALE GENOMIC DNA]</scope>
    <source>
        <strain evidence="1 2">6D36</strain>
    </source>
</reference>
<sequence length="323" mass="34674">MQTNEALRALRGDVPAQHRAQKAMEKVVADWRSSGLGGAARDELKRFGEGAEWKDCPTLVQLIGDHAMATALVTPLIEGIAAALRDHPFGHVPFRHQLSDGVAMLQLIQAGPAVVTLLAYGEEAAVPAPETVSFSDVERHEIVLSGAADLRIAELIQETGTHAAIDCSPRRVVEGEPMHFPPDVARIAEKIHGQMVVLRVARSPLQPRPSRAFRLDDGSLVHRASGDRGESRREIAMAVLGRMGRHDAAPLLAELAREGSDHFRWQALRECIALDSATGFAALTECANATDDALAGHAGALRAHLVEAYPQLAGLKESVPCPV</sequence>
<proteinExistence type="predicted"/>